<name>A0A382TW40_9ZZZZ</name>
<feature type="transmembrane region" description="Helical" evidence="1">
    <location>
        <begin position="60"/>
        <end position="86"/>
    </location>
</feature>
<accession>A0A382TW40</accession>
<organism evidence="2">
    <name type="scientific">marine metagenome</name>
    <dbReference type="NCBI Taxonomy" id="408172"/>
    <lineage>
        <taxon>unclassified sequences</taxon>
        <taxon>metagenomes</taxon>
        <taxon>ecological metagenomes</taxon>
    </lineage>
</organism>
<dbReference type="EMBL" id="UINC01139620">
    <property type="protein sequence ID" value="SVD26276.1"/>
    <property type="molecule type" value="Genomic_DNA"/>
</dbReference>
<sequence>MKKWYEILWGSREEEDIERRVHEVEQKLHGMGDITDEPSYQKDVDPDEITIDNAYKTRWIWYHTILGILMLIINILLVAILTLLAIKL</sequence>
<gene>
    <name evidence="2" type="ORF">METZ01_LOCUS379130</name>
</gene>
<proteinExistence type="predicted"/>
<reference evidence="2" key="1">
    <citation type="submission" date="2018-05" db="EMBL/GenBank/DDBJ databases">
        <authorList>
            <person name="Lanie J.A."/>
            <person name="Ng W.-L."/>
            <person name="Kazmierczak K.M."/>
            <person name="Andrzejewski T.M."/>
            <person name="Davidsen T.M."/>
            <person name="Wayne K.J."/>
            <person name="Tettelin H."/>
            <person name="Glass J.I."/>
            <person name="Rusch D."/>
            <person name="Podicherti R."/>
            <person name="Tsui H.-C.T."/>
            <person name="Winkler M.E."/>
        </authorList>
    </citation>
    <scope>NUCLEOTIDE SEQUENCE</scope>
</reference>
<keyword evidence="1" id="KW-0472">Membrane</keyword>
<keyword evidence="1" id="KW-1133">Transmembrane helix</keyword>
<protein>
    <submittedName>
        <fullName evidence="2">Uncharacterized protein</fullName>
    </submittedName>
</protein>
<dbReference type="AlphaFoldDB" id="A0A382TW40"/>
<evidence type="ECO:0000256" key="1">
    <source>
        <dbReference type="SAM" id="Phobius"/>
    </source>
</evidence>
<evidence type="ECO:0000313" key="2">
    <source>
        <dbReference type="EMBL" id="SVD26276.1"/>
    </source>
</evidence>
<keyword evidence="1" id="KW-0812">Transmembrane</keyword>